<dbReference type="SUPFAM" id="SSF50331">
    <property type="entry name" value="MOP-like"/>
    <property type="match status" value="1"/>
</dbReference>
<dbReference type="Pfam" id="PF08402">
    <property type="entry name" value="TOBE_2"/>
    <property type="match status" value="1"/>
</dbReference>
<evidence type="ECO:0000313" key="4">
    <source>
        <dbReference type="EMBL" id="EJN59062.1"/>
    </source>
</evidence>
<reference evidence="4 5" key="1">
    <citation type="journal article" date="2012" name="J. Bacteriol.">
        <title>Draft Genome Sequence of the Extremely Halophilic Archaeon Halogranum salarium B-1T.</title>
        <authorList>
            <person name="Kim K.K."/>
            <person name="Lee K.C."/>
            <person name="Lee J.S."/>
        </authorList>
    </citation>
    <scope>NUCLEOTIDE SEQUENCE [LARGE SCALE GENOMIC DNA]</scope>
    <source>
        <strain evidence="4 5">B-1</strain>
    </source>
</reference>
<evidence type="ECO:0000256" key="2">
    <source>
        <dbReference type="SAM" id="MobiDB-lite"/>
    </source>
</evidence>
<proteinExistence type="predicted"/>
<dbReference type="GO" id="GO:0022857">
    <property type="term" value="F:transmembrane transporter activity"/>
    <property type="evidence" value="ECO:0007669"/>
    <property type="project" value="InterPro"/>
</dbReference>
<evidence type="ECO:0000259" key="3">
    <source>
        <dbReference type="Pfam" id="PF08402"/>
    </source>
</evidence>
<dbReference type="GO" id="GO:0043190">
    <property type="term" value="C:ATP-binding cassette (ABC) transporter complex"/>
    <property type="evidence" value="ECO:0007669"/>
    <property type="project" value="InterPro"/>
</dbReference>
<feature type="compositionally biased region" description="Low complexity" evidence="2">
    <location>
        <begin position="88"/>
        <end position="101"/>
    </location>
</feature>
<name>J3EW66_9EURY</name>
<comment type="subcellular location">
    <subcellularLocation>
        <location evidence="1">Cell membrane</location>
        <topology evidence="1">Peripheral membrane protein</topology>
    </subcellularLocation>
</comment>
<dbReference type="OrthoDB" id="307466at2157"/>
<dbReference type="Gene3D" id="2.40.50.100">
    <property type="match status" value="1"/>
</dbReference>
<accession>J3EW66</accession>
<feature type="domain" description="Transport-associated OB type 2" evidence="3">
    <location>
        <begin position="6"/>
        <end position="62"/>
    </location>
</feature>
<evidence type="ECO:0000313" key="5">
    <source>
        <dbReference type="Proteomes" id="UP000007813"/>
    </source>
</evidence>
<dbReference type="GO" id="GO:0005524">
    <property type="term" value="F:ATP binding"/>
    <property type="evidence" value="ECO:0007669"/>
    <property type="project" value="InterPro"/>
</dbReference>
<protein>
    <recommendedName>
        <fullName evidence="3">Transport-associated OB type 2 domain-containing protein</fullName>
    </recommendedName>
</protein>
<dbReference type="AlphaFoldDB" id="J3EW66"/>
<dbReference type="InterPro" id="IPR008995">
    <property type="entry name" value="Mo/tungstate-bd_C_term_dom"/>
</dbReference>
<dbReference type="InterPro" id="IPR013611">
    <property type="entry name" value="Transp-assoc_OB_typ2"/>
</dbReference>
<sequence length="101" mass="10533">MSAHPYNRLSGIVRSVVQTGTVAHVVLEGSDGDLFTTQLTAAAADRLRLVPGDELEATMHVAEVAVNGRRAQPVVRTHTPVRGMQAVGGLDDTSGDDGTIA</sequence>
<organism evidence="4 5">
    <name type="scientific">Halogranum salarium B-1</name>
    <dbReference type="NCBI Taxonomy" id="1210908"/>
    <lineage>
        <taxon>Archaea</taxon>
        <taxon>Methanobacteriati</taxon>
        <taxon>Methanobacteriota</taxon>
        <taxon>Stenosarchaea group</taxon>
        <taxon>Halobacteria</taxon>
        <taxon>Halobacteriales</taxon>
        <taxon>Haloferacaceae</taxon>
    </lineage>
</organism>
<dbReference type="EMBL" id="ALJD01000006">
    <property type="protein sequence ID" value="EJN59062.1"/>
    <property type="molecule type" value="Genomic_DNA"/>
</dbReference>
<dbReference type="Proteomes" id="UP000007813">
    <property type="component" value="Unassembled WGS sequence"/>
</dbReference>
<evidence type="ECO:0000256" key="1">
    <source>
        <dbReference type="ARBA" id="ARBA00004202"/>
    </source>
</evidence>
<feature type="region of interest" description="Disordered" evidence="2">
    <location>
        <begin position="80"/>
        <end position="101"/>
    </location>
</feature>
<gene>
    <name evidence="4" type="ORF">HSB1_24830</name>
</gene>
<comment type="caution">
    <text evidence="4">The sequence shown here is derived from an EMBL/GenBank/DDBJ whole genome shotgun (WGS) entry which is preliminary data.</text>
</comment>
<dbReference type="RefSeq" id="WP_009374924.1">
    <property type="nucleotide sequence ID" value="NZ_ALJD01000006.1"/>
</dbReference>